<dbReference type="Gene3D" id="3.40.50.200">
    <property type="entry name" value="Peptidase S8/S53 domain"/>
    <property type="match status" value="1"/>
</dbReference>
<dbReference type="OrthoDB" id="409122at2759"/>
<name>A0A6A7C4P0_9PEZI</name>
<organism evidence="18 19">
    <name type="scientific">Piedraia hortae CBS 480.64</name>
    <dbReference type="NCBI Taxonomy" id="1314780"/>
    <lineage>
        <taxon>Eukaryota</taxon>
        <taxon>Fungi</taxon>
        <taxon>Dikarya</taxon>
        <taxon>Ascomycota</taxon>
        <taxon>Pezizomycotina</taxon>
        <taxon>Dothideomycetes</taxon>
        <taxon>Dothideomycetidae</taxon>
        <taxon>Capnodiales</taxon>
        <taxon>Piedraiaceae</taxon>
        <taxon>Piedraia</taxon>
    </lineage>
</organism>
<comment type="cofactor">
    <cofactor evidence="15">
        <name>Ca(2+)</name>
        <dbReference type="ChEBI" id="CHEBI:29108"/>
    </cofactor>
    <text evidence="15">Binds 1 Ca(2+) ion per subunit.</text>
</comment>
<evidence type="ECO:0000256" key="12">
    <source>
        <dbReference type="ARBA" id="ARBA00023026"/>
    </source>
</evidence>
<feature type="signal peptide" evidence="16">
    <location>
        <begin position="1"/>
        <end position="17"/>
    </location>
</feature>
<dbReference type="GO" id="GO:0006508">
    <property type="term" value="P:proteolysis"/>
    <property type="evidence" value="ECO:0007669"/>
    <property type="project" value="UniProtKB-KW"/>
</dbReference>
<keyword evidence="7 15" id="KW-0479">Metal-binding</keyword>
<dbReference type="GO" id="GO:0008240">
    <property type="term" value="F:tripeptidyl-peptidase activity"/>
    <property type="evidence" value="ECO:0007669"/>
    <property type="project" value="UniProtKB-EC"/>
</dbReference>
<dbReference type="SUPFAM" id="SSF52743">
    <property type="entry name" value="Subtilisin-like"/>
    <property type="match status" value="1"/>
</dbReference>
<feature type="active site" description="Charge relay system" evidence="15">
    <location>
        <position position="311"/>
    </location>
</feature>
<evidence type="ECO:0000256" key="16">
    <source>
        <dbReference type="SAM" id="SignalP"/>
    </source>
</evidence>
<evidence type="ECO:0000256" key="11">
    <source>
        <dbReference type="ARBA" id="ARBA00022837"/>
    </source>
</evidence>
<dbReference type="GO" id="GO:0005576">
    <property type="term" value="C:extracellular region"/>
    <property type="evidence" value="ECO:0007669"/>
    <property type="project" value="UniProtKB-SubCell"/>
</dbReference>
<evidence type="ECO:0000256" key="13">
    <source>
        <dbReference type="ARBA" id="ARBA00023145"/>
    </source>
</evidence>
<dbReference type="PANTHER" id="PTHR14218">
    <property type="entry name" value="PROTEASE S8 TRIPEPTIDYL PEPTIDASE I CLN2"/>
    <property type="match status" value="1"/>
</dbReference>
<protein>
    <recommendedName>
        <fullName evidence="4">tripeptidyl-peptidase II</fullName>
        <ecNumber evidence="4">3.4.14.10</ecNumber>
    </recommendedName>
</protein>
<dbReference type="CDD" id="cd04056">
    <property type="entry name" value="Peptidases_S53"/>
    <property type="match status" value="1"/>
</dbReference>
<evidence type="ECO:0000256" key="1">
    <source>
        <dbReference type="ARBA" id="ARBA00001910"/>
    </source>
</evidence>
<dbReference type="InterPro" id="IPR036852">
    <property type="entry name" value="Peptidase_S8/S53_dom_sf"/>
</dbReference>
<keyword evidence="10 15" id="KW-0720">Serine protease</keyword>
<keyword evidence="8 16" id="KW-0732">Signal</keyword>
<evidence type="ECO:0000256" key="7">
    <source>
        <dbReference type="ARBA" id="ARBA00022723"/>
    </source>
</evidence>
<feature type="binding site" evidence="15">
    <location>
        <position position="615"/>
    </location>
    <ligand>
        <name>Ca(2+)</name>
        <dbReference type="ChEBI" id="CHEBI:29108"/>
    </ligand>
</feature>
<evidence type="ECO:0000313" key="19">
    <source>
        <dbReference type="Proteomes" id="UP000799421"/>
    </source>
</evidence>
<dbReference type="Pfam" id="PF09286">
    <property type="entry name" value="Pro-kuma_activ"/>
    <property type="match status" value="1"/>
</dbReference>
<dbReference type="PROSITE" id="PS51695">
    <property type="entry name" value="SEDOLISIN"/>
    <property type="match status" value="1"/>
</dbReference>
<evidence type="ECO:0000256" key="15">
    <source>
        <dbReference type="PROSITE-ProRule" id="PRU01032"/>
    </source>
</evidence>
<keyword evidence="19" id="KW-1185">Reference proteome</keyword>
<accession>A0A6A7C4P0</accession>
<dbReference type="EC" id="3.4.14.10" evidence="4"/>
<evidence type="ECO:0000256" key="10">
    <source>
        <dbReference type="ARBA" id="ARBA00022825"/>
    </source>
</evidence>
<evidence type="ECO:0000313" key="18">
    <source>
        <dbReference type="EMBL" id="KAF2862217.1"/>
    </source>
</evidence>
<comment type="catalytic activity">
    <reaction evidence="1">
        <text>Release of an N-terminal tripeptide from a polypeptide.</text>
        <dbReference type="EC" id="3.4.14.10"/>
    </reaction>
</comment>
<feature type="binding site" evidence="15">
    <location>
        <position position="633"/>
    </location>
    <ligand>
        <name>Ca(2+)</name>
        <dbReference type="ChEBI" id="CHEBI:29108"/>
    </ligand>
</feature>
<proteinExistence type="predicted"/>
<feature type="domain" description="Peptidase S53" evidence="17">
    <location>
        <begin position="234"/>
        <end position="655"/>
    </location>
</feature>
<dbReference type="InterPro" id="IPR030400">
    <property type="entry name" value="Sedolisin_dom"/>
</dbReference>
<dbReference type="AlphaFoldDB" id="A0A6A7C4P0"/>
<reference evidence="18" key="1">
    <citation type="journal article" date="2020" name="Stud. Mycol.">
        <title>101 Dothideomycetes genomes: a test case for predicting lifestyles and emergence of pathogens.</title>
        <authorList>
            <person name="Haridas S."/>
            <person name="Albert R."/>
            <person name="Binder M."/>
            <person name="Bloem J."/>
            <person name="Labutti K."/>
            <person name="Salamov A."/>
            <person name="Andreopoulos B."/>
            <person name="Baker S."/>
            <person name="Barry K."/>
            <person name="Bills G."/>
            <person name="Bluhm B."/>
            <person name="Cannon C."/>
            <person name="Castanera R."/>
            <person name="Culley D."/>
            <person name="Daum C."/>
            <person name="Ezra D."/>
            <person name="Gonzalez J."/>
            <person name="Henrissat B."/>
            <person name="Kuo A."/>
            <person name="Liang C."/>
            <person name="Lipzen A."/>
            <person name="Lutzoni F."/>
            <person name="Magnuson J."/>
            <person name="Mondo S."/>
            <person name="Nolan M."/>
            <person name="Ohm R."/>
            <person name="Pangilinan J."/>
            <person name="Park H.-J."/>
            <person name="Ramirez L."/>
            <person name="Alfaro M."/>
            <person name="Sun H."/>
            <person name="Tritt A."/>
            <person name="Yoshinaga Y."/>
            <person name="Zwiers L.-H."/>
            <person name="Turgeon B."/>
            <person name="Goodwin S."/>
            <person name="Spatafora J."/>
            <person name="Crous P."/>
            <person name="Grigoriev I."/>
        </authorList>
    </citation>
    <scope>NUCLEOTIDE SEQUENCE</scope>
    <source>
        <strain evidence="18">CBS 480.64</strain>
    </source>
</reference>
<evidence type="ECO:0000259" key="17">
    <source>
        <dbReference type="PROSITE" id="PS51695"/>
    </source>
</evidence>
<evidence type="ECO:0000256" key="2">
    <source>
        <dbReference type="ARBA" id="ARBA00002451"/>
    </source>
</evidence>
<dbReference type="Proteomes" id="UP000799421">
    <property type="component" value="Unassembled WGS sequence"/>
</dbReference>
<evidence type="ECO:0000256" key="4">
    <source>
        <dbReference type="ARBA" id="ARBA00012462"/>
    </source>
</evidence>
<feature type="binding site" evidence="15">
    <location>
        <position position="614"/>
    </location>
    <ligand>
        <name>Ca(2+)</name>
        <dbReference type="ChEBI" id="CHEBI:29108"/>
    </ligand>
</feature>
<dbReference type="InterPro" id="IPR050819">
    <property type="entry name" value="Tripeptidyl-peptidase_I"/>
</dbReference>
<keyword evidence="9 15" id="KW-0378">Hydrolase</keyword>
<dbReference type="GO" id="GO:0004252">
    <property type="term" value="F:serine-type endopeptidase activity"/>
    <property type="evidence" value="ECO:0007669"/>
    <property type="project" value="UniProtKB-UniRule"/>
</dbReference>
<dbReference type="PANTHER" id="PTHR14218:SF19">
    <property type="entry name" value="SERINE PROTEASE AORO, PUTATIVE (AFU_ORTHOLOGUE AFUA_6G10250)-RELATED"/>
    <property type="match status" value="1"/>
</dbReference>
<keyword evidence="13" id="KW-0865">Zymogen</keyword>
<dbReference type="FunFam" id="3.40.50.200:FF:000015">
    <property type="entry name" value="Tripeptidyl peptidase A"/>
    <property type="match status" value="1"/>
</dbReference>
<comment type="function">
    <text evidence="2">Secreted tripeptidyl-peptidase which degrades proteins at acidic pHs and is involved in virulence.</text>
</comment>
<evidence type="ECO:0000256" key="5">
    <source>
        <dbReference type="ARBA" id="ARBA00022525"/>
    </source>
</evidence>
<dbReference type="InterPro" id="IPR015366">
    <property type="entry name" value="S53_propep"/>
</dbReference>
<dbReference type="SMART" id="SM00944">
    <property type="entry name" value="Pro-kuma_activ"/>
    <property type="match status" value="1"/>
</dbReference>
<sequence length="656" mass="71667">MHVSSLFIGALVGGSLANPLAVNYIVHEKRSGLSEGWTEGEVLDRRAILPMKIGLTQSNLDKAEAWLNEVSHPNSKKYGKHWTTKQVADAFAPSEETITSVKAWLASEGIAENRIKHSKGKTWLEFDATADEAEKLLKAKYRIFNHESGVKHVACDQYSIPSHLKSHVDLIRPTVHFDVPTTFEGENDHEKRQEHPAIFKGLGRPGSGTLPKGGWRLPHGHRRLNTELDTCDEFITPNCLRALYRIPPLRRAAQGNSYGIVEYTPQAYVPSDLDMFFKNFSSQQVGARPILESIDGGVVQQQSQSFDYNGESDLDLQYAMALVYPQPVTLYQVGDLVAGASFNNFLDAIDASYCSYDGGDDPYYDAEYPVEGGYQGKNDCGKFAPTKVISTSYSYNEHDLSPAYQTRQCHEYLKLGMMGVSVLYSSGDYGVAGNRGTCINGTGEDAPYRDNNGGRFNPSFPGSCPYITSVGATQVKANTSITAYQRGGRGSPTQPEEACESVIYSGGGFSNVFGLPDYQRNAVASWWRNHPPPYGADRFNNSQQTRGFPDVSANGANYVIAIDGSFNLIFGTSASSPTLGSILTLVNDARLRAGKSTIGFINPVAYAHPEVFNDIIDGNNPGCGTSGFSAAPGWDPVTGLGTPDTEKMIRLWLSMR</sequence>
<feature type="active site" description="Charge relay system" evidence="15">
    <location>
        <position position="573"/>
    </location>
</feature>
<gene>
    <name evidence="18" type="ORF">K470DRAFT_298781</name>
</gene>
<feature type="active site" description="Charge relay system" evidence="15">
    <location>
        <position position="315"/>
    </location>
</feature>
<evidence type="ECO:0000256" key="3">
    <source>
        <dbReference type="ARBA" id="ARBA00004239"/>
    </source>
</evidence>
<keyword evidence="14" id="KW-0325">Glycoprotein</keyword>
<keyword evidence="12" id="KW-0843">Virulence</keyword>
<dbReference type="EMBL" id="MU005967">
    <property type="protein sequence ID" value="KAF2862217.1"/>
    <property type="molecule type" value="Genomic_DNA"/>
</dbReference>
<evidence type="ECO:0000256" key="8">
    <source>
        <dbReference type="ARBA" id="ARBA00022729"/>
    </source>
</evidence>
<keyword evidence="6 15" id="KW-0645">Protease</keyword>
<evidence type="ECO:0000256" key="6">
    <source>
        <dbReference type="ARBA" id="ARBA00022670"/>
    </source>
</evidence>
<keyword evidence="5" id="KW-0964">Secreted</keyword>
<dbReference type="SUPFAM" id="SSF54897">
    <property type="entry name" value="Protease propeptides/inhibitors"/>
    <property type="match status" value="1"/>
</dbReference>
<feature type="binding site" evidence="15">
    <location>
        <position position="635"/>
    </location>
    <ligand>
        <name>Ca(2+)</name>
        <dbReference type="ChEBI" id="CHEBI:29108"/>
    </ligand>
</feature>
<dbReference type="GO" id="GO:0046872">
    <property type="term" value="F:metal ion binding"/>
    <property type="evidence" value="ECO:0007669"/>
    <property type="project" value="UniProtKB-UniRule"/>
</dbReference>
<feature type="chain" id="PRO_5025449266" description="tripeptidyl-peptidase II" evidence="16">
    <location>
        <begin position="18"/>
        <end position="656"/>
    </location>
</feature>
<evidence type="ECO:0000256" key="9">
    <source>
        <dbReference type="ARBA" id="ARBA00022801"/>
    </source>
</evidence>
<keyword evidence="11 15" id="KW-0106">Calcium</keyword>
<evidence type="ECO:0000256" key="14">
    <source>
        <dbReference type="ARBA" id="ARBA00023180"/>
    </source>
</evidence>
<dbReference type="CDD" id="cd11377">
    <property type="entry name" value="Pro-peptidase_S53"/>
    <property type="match status" value="1"/>
</dbReference>
<comment type="subcellular location">
    <subcellularLocation>
        <location evidence="3">Secreted</location>
        <location evidence="3">Extracellular space</location>
    </subcellularLocation>
</comment>